<comment type="caution">
    <text evidence="2">The sequence shown here is derived from an EMBL/GenBank/DDBJ whole genome shotgun (WGS) entry which is preliminary data.</text>
</comment>
<dbReference type="GO" id="GO:0004527">
    <property type="term" value="F:exonuclease activity"/>
    <property type="evidence" value="ECO:0007669"/>
    <property type="project" value="UniProtKB-KW"/>
</dbReference>
<dbReference type="GO" id="GO:0004519">
    <property type="term" value="F:endonuclease activity"/>
    <property type="evidence" value="ECO:0007669"/>
    <property type="project" value="UniProtKB-KW"/>
</dbReference>
<feature type="domain" description="Endonuclease/exonuclease/phosphatase" evidence="1">
    <location>
        <begin position="73"/>
        <end position="332"/>
    </location>
</feature>
<dbReference type="Pfam" id="PF03372">
    <property type="entry name" value="Exo_endo_phos"/>
    <property type="match status" value="1"/>
</dbReference>
<keyword evidence="2" id="KW-0255">Endonuclease</keyword>
<dbReference type="Gene3D" id="3.60.10.10">
    <property type="entry name" value="Endonuclease/exonuclease/phosphatase"/>
    <property type="match status" value="1"/>
</dbReference>
<dbReference type="EMBL" id="QGSZ01000196">
    <property type="protein sequence ID" value="RQX03144.1"/>
    <property type="molecule type" value="Genomic_DNA"/>
</dbReference>
<dbReference type="AlphaFoldDB" id="A0A3N9WQQ7"/>
<sequence length="345" mass="36808">MPAAARYASFSAPNGWVHIEAKPGAKIHLLTPNTGVNVRIWKGGLVAATVLTVLLASAGVSSAAANVSYNIWTWNVAGWTMHRGSTSNGLIDVISDSIRNRSTHLAALNELCWGQYKAVQANLRATNWGEDPEDYSRFESTNDTGCGGEKSGIALFSKAPMGTANRITLPDDGRVEKRKLLCAPLEARPHLRFCTTHITTSSDTIGSGPINQQQLDAVRAHVDAFNANGDTVIIAGDFNAQPSYNRLDKWYAQSVNNANNPNNTGAHRELDDRDSRCVGYGENSQDDGIPAGPCGPGKKVDLIFVREIKIVGAYDGDSLSISNNCGGACSDHRIVIGSVTVTVAS</sequence>
<keyword evidence="3" id="KW-1185">Reference proteome</keyword>
<dbReference type="InterPro" id="IPR005135">
    <property type="entry name" value="Endo/exonuclease/phosphatase"/>
</dbReference>
<reference evidence="2 3" key="1">
    <citation type="submission" date="2018-05" db="EMBL/GenBank/DDBJ databases">
        <title>Micromonospora from Atacama Desert.</title>
        <authorList>
            <person name="Carro L."/>
            <person name="Goodfellow M."/>
            <person name="Klenk H.-P."/>
        </authorList>
    </citation>
    <scope>NUCLEOTIDE SEQUENCE [LARGE SCALE GENOMIC DNA]</scope>
    <source>
        <strain evidence="2 3">LB39</strain>
    </source>
</reference>
<dbReference type="OrthoDB" id="3531939at2"/>
<accession>A0A3N9WQQ7</accession>
<protein>
    <submittedName>
        <fullName evidence="2">Endonuclease/exonuclease/phosphatase</fullName>
    </submittedName>
</protein>
<evidence type="ECO:0000259" key="1">
    <source>
        <dbReference type="Pfam" id="PF03372"/>
    </source>
</evidence>
<name>A0A3N9WQQ7_9ACTN</name>
<evidence type="ECO:0000313" key="2">
    <source>
        <dbReference type="EMBL" id="RQX03144.1"/>
    </source>
</evidence>
<dbReference type="SUPFAM" id="SSF56219">
    <property type="entry name" value="DNase I-like"/>
    <property type="match status" value="1"/>
</dbReference>
<keyword evidence="2" id="KW-0269">Exonuclease</keyword>
<keyword evidence="2" id="KW-0540">Nuclease</keyword>
<organism evidence="2 3">
    <name type="scientific">Micromonospora inaquosa</name>
    <dbReference type="NCBI Taxonomy" id="2203716"/>
    <lineage>
        <taxon>Bacteria</taxon>
        <taxon>Bacillati</taxon>
        <taxon>Actinomycetota</taxon>
        <taxon>Actinomycetes</taxon>
        <taxon>Micromonosporales</taxon>
        <taxon>Micromonosporaceae</taxon>
        <taxon>Micromonospora</taxon>
    </lineage>
</organism>
<evidence type="ECO:0000313" key="3">
    <source>
        <dbReference type="Proteomes" id="UP000282312"/>
    </source>
</evidence>
<keyword evidence="2" id="KW-0378">Hydrolase</keyword>
<proteinExistence type="predicted"/>
<dbReference type="InterPro" id="IPR036691">
    <property type="entry name" value="Endo/exonu/phosph_ase_sf"/>
</dbReference>
<dbReference type="Proteomes" id="UP000282312">
    <property type="component" value="Unassembled WGS sequence"/>
</dbReference>
<gene>
    <name evidence="2" type="ORF">DLJ59_13155</name>
</gene>